<dbReference type="InterPro" id="IPR015590">
    <property type="entry name" value="Aldehyde_DH_dom"/>
</dbReference>
<protein>
    <recommendedName>
        <fullName evidence="3">Aldehyde dehydrogenase domain-containing protein</fullName>
    </recommendedName>
</protein>
<evidence type="ECO:0000259" key="3">
    <source>
        <dbReference type="Pfam" id="PF00171"/>
    </source>
</evidence>
<keyword evidence="2" id="KW-0560">Oxidoreductase</keyword>
<dbReference type="PANTHER" id="PTHR43570">
    <property type="entry name" value="ALDEHYDE DEHYDROGENASE"/>
    <property type="match status" value="1"/>
</dbReference>
<evidence type="ECO:0000313" key="4">
    <source>
        <dbReference type="Ensembl" id="ENSCPBP00000023670.1"/>
    </source>
</evidence>
<evidence type="ECO:0000256" key="2">
    <source>
        <dbReference type="ARBA" id="ARBA00023002"/>
    </source>
</evidence>
<dbReference type="GO" id="GO:0004029">
    <property type="term" value="F:aldehyde dehydrogenase (NAD+) activity"/>
    <property type="evidence" value="ECO:0007669"/>
    <property type="project" value="TreeGrafter"/>
</dbReference>
<feature type="domain" description="Aldehyde dehydrogenase" evidence="3">
    <location>
        <begin position="1"/>
        <end position="75"/>
    </location>
</feature>
<keyword evidence="5" id="KW-1185">Reference proteome</keyword>
<dbReference type="PANTHER" id="PTHR43570:SF16">
    <property type="entry name" value="ALDEHYDE DEHYDROGENASE TYPE III, ISOFORM Q"/>
    <property type="match status" value="1"/>
</dbReference>
<dbReference type="InterPro" id="IPR012394">
    <property type="entry name" value="Aldehyde_DH_NAD(P)"/>
</dbReference>
<dbReference type="Proteomes" id="UP000694380">
    <property type="component" value="Unplaced"/>
</dbReference>
<dbReference type="SUPFAM" id="SSF53720">
    <property type="entry name" value="ALDH-like"/>
    <property type="match status" value="1"/>
</dbReference>
<evidence type="ECO:0000313" key="5">
    <source>
        <dbReference type="Proteomes" id="UP000694380"/>
    </source>
</evidence>
<comment type="similarity">
    <text evidence="1">Belongs to the aldehyde dehydrogenase family.</text>
</comment>
<accession>A0A8C3HUU7</accession>
<reference evidence="4" key="1">
    <citation type="submission" date="2025-08" db="UniProtKB">
        <authorList>
            <consortium name="Ensembl"/>
        </authorList>
    </citation>
    <scope>IDENTIFICATION</scope>
</reference>
<sequence>MQEEIFGPVLPIVTVPNVDEAIAFINSQERPLAVYVFASDSKVLERTSSGGFGANDPMMQTTLISLPFGGIGTSGPPANPFPAPQVGTDFLFISLVELAQPEEQGLTRQGLLLQPLGQDMPL</sequence>
<reference evidence="4" key="2">
    <citation type="submission" date="2025-09" db="UniProtKB">
        <authorList>
            <consortium name="Ensembl"/>
        </authorList>
    </citation>
    <scope>IDENTIFICATION</scope>
</reference>
<proteinExistence type="inferred from homology"/>
<dbReference type="InterPro" id="IPR016161">
    <property type="entry name" value="Ald_DH/histidinol_DH"/>
</dbReference>
<organism evidence="4 5">
    <name type="scientific">Chrysemys picta bellii</name>
    <name type="common">Western painted turtle</name>
    <name type="synonym">Emys bellii</name>
    <dbReference type="NCBI Taxonomy" id="8478"/>
    <lineage>
        <taxon>Eukaryota</taxon>
        <taxon>Metazoa</taxon>
        <taxon>Chordata</taxon>
        <taxon>Craniata</taxon>
        <taxon>Vertebrata</taxon>
        <taxon>Euteleostomi</taxon>
        <taxon>Archelosauria</taxon>
        <taxon>Testudinata</taxon>
        <taxon>Testudines</taxon>
        <taxon>Cryptodira</taxon>
        <taxon>Durocryptodira</taxon>
        <taxon>Testudinoidea</taxon>
        <taxon>Emydidae</taxon>
        <taxon>Chrysemys</taxon>
    </lineage>
</organism>
<dbReference type="InterPro" id="IPR016163">
    <property type="entry name" value="Ald_DH_C"/>
</dbReference>
<dbReference type="Pfam" id="PF00171">
    <property type="entry name" value="Aldedh"/>
    <property type="match status" value="1"/>
</dbReference>
<name>A0A8C3HUU7_CHRPI</name>
<dbReference type="GO" id="GO:0005737">
    <property type="term" value="C:cytoplasm"/>
    <property type="evidence" value="ECO:0007669"/>
    <property type="project" value="TreeGrafter"/>
</dbReference>
<evidence type="ECO:0000256" key="1">
    <source>
        <dbReference type="ARBA" id="ARBA00009986"/>
    </source>
</evidence>
<dbReference type="AlphaFoldDB" id="A0A8C3HUU7"/>
<dbReference type="GO" id="GO:0004028">
    <property type="term" value="F:3-chloroallyl aldehyde dehydrogenase activity"/>
    <property type="evidence" value="ECO:0007669"/>
    <property type="project" value="TreeGrafter"/>
</dbReference>
<dbReference type="Ensembl" id="ENSCPBT00000027873.1">
    <property type="protein sequence ID" value="ENSCPBP00000023670.1"/>
    <property type="gene ID" value="ENSCPBG00000016897.1"/>
</dbReference>
<dbReference type="Gene3D" id="3.40.309.10">
    <property type="entry name" value="Aldehyde Dehydrogenase, Chain A, domain 2"/>
    <property type="match status" value="1"/>
</dbReference>
<dbReference type="GO" id="GO:0006081">
    <property type="term" value="P:aldehyde metabolic process"/>
    <property type="evidence" value="ECO:0007669"/>
    <property type="project" value="InterPro"/>
</dbReference>
<dbReference type="GeneTree" id="ENSGT00940000155904"/>